<gene>
    <name evidence="4" type="ORF">FB557_2262</name>
</gene>
<feature type="signal peptide" evidence="2">
    <location>
        <begin position="1"/>
        <end position="22"/>
    </location>
</feature>
<feature type="chain" id="PRO_5021805006" description="DUF6318 domain-containing protein" evidence="2">
    <location>
        <begin position="23"/>
        <end position="207"/>
    </location>
</feature>
<dbReference type="Proteomes" id="UP000315628">
    <property type="component" value="Unassembled WGS sequence"/>
</dbReference>
<feature type="domain" description="DUF6318" evidence="3">
    <location>
        <begin position="70"/>
        <end position="196"/>
    </location>
</feature>
<evidence type="ECO:0000256" key="2">
    <source>
        <dbReference type="SAM" id="SignalP"/>
    </source>
</evidence>
<evidence type="ECO:0000313" key="5">
    <source>
        <dbReference type="Proteomes" id="UP000315628"/>
    </source>
</evidence>
<accession>A0A560W7Z7</accession>
<evidence type="ECO:0000256" key="1">
    <source>
        <dbReference type="SAM" id="MobiDB-lite"/>
    </source>
</evidence>
<dbReference type="AlphaFoldDB" id="A0A560W7Z7"/>
<reference evidence="4 5" key="1">
    <citation type="submission" date="2019-06" db="EMBL/GenBank/DDBJ databases">
        <title>Sequencing the genomes of 1000 actinobacteria strains.</title>
        <authorList>
            <person name="Klenk H.-P."/>
        </authorList>
    </citation>
    <scope>NUCLEOTIDE SEQUENCE [LARGE SCALE GENOMIC DNA]</scope>
    <source>
        <strain evidence="4 5">DSM 18935</strain>
    </source>
</reference>
<name>A0A560W7Z7_9MICO</name>
<feature type="region of interest" description="Disordered" evidence="1">
    <location>
        <begin position="19"/>
        <end position="79"/>
    </location>
</feature>
<proteinExistence type="predicted"/>
<dbReference type="PROSITE" id="PS51257">
    <property type="entry name" value="PROKAR_LIPOPROTEIN"/>
    <property type="match status" value="1"/>
</dbReference>
<comment type="caution">
    <text evidence="4">The sequence shown here is derived from an EMBL/GenBank/DDBJ whole genome shotgun (WGS) entry which is preliminary data.</text>
</comment>
<evidence type="ECO:0000313" key="4">
    <source>
        <dbReference type="EMBL" id="TWD13635.1"/>
    </source>
</evidence>
<dbReference type="EMBL" id="VIUW01000004">
    <property type="protein sequence ID" value="TWD13635.1"/>
    <property type="molecule type" value="Genomic_DNA"/>
</dbReference>
<feature type="compositionally biased region" description="Low complexity" evidence="1">
    <location>
        <begin position="19"/>
        <end position="63"/>
    </location>
</feature>
<sequence>MRRTTTAAVVAVVLAASGCASGEGEGGESSSTSTAPPSVVPTEESPSTSSSGSESSGQSSTSSAGGNTEPPPEAQKNTKAGAEAFAKWYYLQAGAALVTGDASTFRKYSSTSCRVCQRTADETETGAKRDGLVQSNPYRASVLDSTKEGNSRRVRVKVNYDDYSFVREDGSKTTVEGNQYWITSTTTFNGDHWQVQDWVVVMTDETP</sequence>
<dbReference type="Pfam" id="PF19843">
    <property type="entry name" value="DUF6318"/>
    <property type="match status" value="1"/>
</dbReference>
<dbReference type="InterPro" id="IPR046281">
    <property type="entry name" value="DUF6318"/>
</dbReference>
<evidence type="ECO:0000259" key="3">
    <source>
        <dbReference type="Pfam" id="PF19843"/>
    </source>
</evidence>
<dbReference type="RefSeq" id="WP_144857722.1">
    <property type="nucleotide sequence ID" value="NZ_BAAAYT010000002.1"/>
</dbReference>
<keyword evidence="2" id="KW-0732">Signal</keyword>
<protein>
    <recommendedName>
        <fullName evidence="3">DUF6318 domain-containing protein</fullName>
    </recommendedName>
</protein>
<keyword evidence="5" id="KW-1185">Reference proteome</keyword>
<dbReference type="OrthoDB" id="4838930at2"/>
<organism evidence="4 5">
    <name type="scientific">Marihabitans asiaticum</name>
    <dbReference type="NCBI Taxonomy" id="415218"/>
    <lineage>
        <taxon>Bacteria</taxon>
        <taxon>Bacillati</taxon>
        <taxon>Actinomycetota</taxon>
        <taxon>Actinomycetes</taxon>
        <taxon>Micrococcales</taxon>
        <taxon>Intrasporangiaceae</taxon>
        <taxon>Marihabitans</taxon>
    </lineage>
</organism>